<evidence type="ECO:0000256" key="6">
    <source>
        <dbReference type="ARBA" id="ARBA00023065"/>
    </source>
</evidence>
<comment type="similarity">
    <text evidence="10">Belongs to the chloride channel (TC 2.A.49) family.</text>
</comment>
<feature type="transmembrane region" description="Helical" evidence="10">
    <location>
        <begin position="323"/>
        <end position="341"/>
    </location>
</feature>
<feature type="transmembrane region" description="Helical" evidence="10">
    <location>
        <begin position="425"/>
        <end position="444"/>
    </location>
</feature>
<dbReference type="PANTHER" id="PTHR45720:SF10">
    <property type="entry name" value="CHLORIDE CHANNEL PROTEIN 2"/>
    <property type="match status" value="1"/>
</dbReference>
<keyword evidence="5 10" id="KW-1133">Transmembrane helix</keyword>
<organism evidence="12 13">
    <name type="scientific">Syphacia muris</name>
    <dbReference type="NCBI Taxonomy" id="451379"/>
    <lineage>
        <taxon>Eukaryota</taxon>
        <taxon>Metazoa</taxon>
        <taxon>Ecdysozoa</taxon>
        <taxon>Nematoda</taxon>
        <taxon>Chromadorea</taxon>
        <taxon>Rhabditida</taxon>
        <taxon>Spirurina</taxon>
        <taxon>Oxyuridomorpha</taxon>
        <taxon>Oxyuroidea</taxon>
        <taxon>Oxyuridae</taxon>
        <taxon>Syphacia</taxon>
    </lineage>
</organism>
<dbReference type="PANTHER" id="PTHR45720">
    <property type="entry name" value="CHLORIDE CHANNEL PROTEIN 2"/>
    <property type="match status" value="1"/>
</dbReference>
<dbReference type="SUPFAM" id="SSF81340">
    <property type="entry name" value="Clc chloride channel"/>
    <property type="match status" value="1"/>
</dbReference>
<keyword evidence="9" id="KW-0129">CBS domain</keyword>
<evidence type="ECO:0000256" key="5">
    <source>
        <dbReference type="ARBA" id="ARBA00022989"/>
    </source>
</evidence>
<dbReference type="Gene3D" id="1.10.3080.10">
    <property type="entry name" value="Clc chloride channel"/>
    <property type="match status" value="1"/>
</dbReference>
<dbReference type="InterPro" id="IPR001807">
    <property type="entry name" value="ClC"/>
</dbReference>
<dbReference type="PROSITE" id="PS51371">
    <property type="entry name" value="CBS"/>
    <property type="match status" value="1"/>
</dbReference>
<feature type="transmembrane region" description="Helical" evidence="10">
    <location>
        <begin position="214"/>
        <end position="235"/>
    </location>
</feature>
<proteinExistence type="inferred from homology"/>
<feature type="transmembrane region" description="Helical" evidence="10">
    <location>
        <begin position="168"/>
        <end position="188"/>
    </location>
</feature>
<evidence type="ECO:0000256" key="1">
    <source>
        <dbReference type="ARBA" id="ARBA00004141"/>
    </source>
</evidence>
<sequence length="671" mass="75487">MDTCTDKLQTYHVKSMDLVKRDIILRFLVWLVYTLVVLMAGAVFTHYVAPQAIGSGIPEMKTILRGVALKEYLSFRTLISKFVGLTLAIGSGFPIGKEGPFVHVGSMVANLISHMVRNFKPAYSNESRSGELLAAGCAAGVACTFSAPIGGVLFSIEVTAVYFAVRDYWRGFFAACCGSAVFSLLRIYTHSSQVTVSAFVQTTFDNRTFYPEELFFFALIGLFCGVTGAIFILIHRRVVLFLRRNNVMKFLFQRNWLVYPVVVSTIYAALMYPRGLGKHLTGDVMFGHTLRDFFTNCTWHADSSMLTSCKDDLTSRWSEDGSVFIQLPIFIVYFYFFNIISSTLPVPAGIFMPVFVLGAAIGRFFGEVMAYNFPNGVRGDQNMLVYPGVYAVVGAASFCGAVTHTVSVAVIAFELTGQLVHSLPVTIAVIIANIVCSSFQPSFFDSIIKIKHLPYLPDIPKSTSEFYVFLCRICFMFFMWFYVLVHSIRVEQIMIKSVKSLSKKSTYRELQDLLINMPRLKAFPVVDDPSSKVLLGSVNRSVLLKMLEAKVGDEARCAEAFRRAQIDQKRQRKEGDLDDEEVMFHLLILIETAVRRKWEQEQLNSCLEFDPETIDPAPFQLVKSTSLYKVHSLFSLLGIRRAYVTNCGVLIGVVALREVIYNFLILFFNFF</sequence>
<dbReference type="FunFam" id="1.10.3080.10:FF:000022">
    <property type="entry name" value="Chloride channel protein"/>
    <property type="match status" value="1"/>
</dbReference>
<dbReference type="CDD" id="cd03683">
    <property type="entry name" value="ClC_1_like"/>
    <property type="match status" value="1"/>
</dbReference>
<dbReference type="PRINTS" id="PR00762">
    <property type="entry name" value="CLCHANNEL"/>
</dbReference>
<feature type="domain" description="CBS" evidence="11">
    <location>
        <begin position="494"/>
        <end position="554"/>
    </location>
</feature>
<feature type="transmembrane region" description="Helical" evidence="10">
    <location>
        <begin position="132"/>
        <end position="156"/>
    </location>
</feature>
<dbReference type="InterPro" id="IPR000644">
    <property type="entry name" value="CBS_dom"/>
</dbReference>
<name>A0A158R676_9BILA</name>
<evidence type="ECO:0000313" key="12">
    <source>
        <dbReference type="Proteomes" id="UP000046393"/>
    </source>
</evidence>
<feature type="transmembrane region" description="Helical" evidence="10">
    <location>
        <begin position="348"/>
        <end position="365"/>
    </location>
</feature>
<comment type="subcellular location">
    <subcellularLocation>
        <location evidence="1 10">Membrane</location>
        <topology evidence="1 10">Multi-pass membrane protein</topology>
    </subcellularLocation>
</comment>
<dbReference type="InterPro" id="IPR050970">
    <property type="entry name" value="Cl_channel_volt-gated"/>
</dbReference>
<keyword evidence="8 10" id="KW-0868">Chloride</keyword>
<feature type="transmembrane region" description="Helical" evidence="10">
    <location>
        <begin position="23"/>
        <end position="49"/>
    </location>
</feature>
<dbReference type="WBParaSite" id="SMUV_0001001501-mRNA-1">
    <property type="protein sequence ID" value="SMUV_0001001501-mRNA-1"/>
    <property type="gene ID" value="SMUV_0001001501"/>
</dbReference>
<dbReference type="SMART" id="SM00116">
    <property type="entry name" value="CBS"/>
    <property type="match status" value="2"/>
</dbReference>
<keyword evidence="2 10" id="KW-0813">Transport</keyword>
<dbReference type="SUPFAM" id="SSF54631">
    <property type="entry name" value="CBS-domain pair"/>
    <property type="match status" value="1"/>
</dbReference>
<keyword evidence="3 10" id="KW-0812">Transmembrane</keyword>
<dbReference type="AlphaFoldDB" id="A0A158R676"/>
<reference evidence="13" key="1">
    <citation type="submission" date="2016-04" db="UniProtKB">
        <authorList>
            <consortium name="WormBaseParasite"/>
        </authorList>
    </citation>
    <scope>IDENTIFICATION</scope>
</reference>
<evidence type="ECO:0000256" key="2">
    <source>
        <dbReference type="ARBA" id="ARBA00022448"/>
    </source>
</evidence>
<evidence type="ECO:0000256" key="10">
    <source>
        <dbReference type="RuleBase" id="RU361221"/>
    </source>
</evidence>
<evidence type="ECO:0000313" key="13">
    <source>
        <dbReference type="WBParaSite" id="SMUV_0001001501-mRNA-1"/>
    </source>
</evidence>
<feature type="transmembrane region" description="Helical" evidence="10">
    <location>
        <begin position="643"/>
        <end position="668"/>
    </location>
</feature>
<feature type="transmembrane region" description="Helical" evidence="10">
    <location>
        <begin position="464"/>
        <end position="485"/>
    </location>
</feature>
<keyword evidence="7 10" id="KW-0472">Membrane</keyword>
<accession>A0A158R676</accession>
<evidence type="ECO:0000256" key="3">
    <source>
        <dbReference type="ARBA" id="ARBA00022692"/>
    </source>
</evidence>
<evidence type="ECO:0000256" key="4">
    <source>
        <dbReference type="ARBA" id="ARBA00022737"/>
    </source>
</evidence>
<keyword evidence="4" id="KW-0677">Repeat</keyword>
<dbReference type="Gene3D" id="3.10.580.10">
    <property type="entry name" value="CBS-domain"/>
    <property type="match status" value="1"/>
</dbReference>
<dbReference type="InterPro" id="IPR014743">
    <property type="entry name" value="Cl-channel_core"/>
</dbReference>
<keyword evidence="6 10" id="KW-0406">Ion transport</keyword>
<dbReference type="Proteomes" id="UP000046393">
    <property type="component" value="Unplaced"/>
</dbReference>
<evidence type="ECO:0000256" key="9">
    <source>
        <dbReference type="PROSITE-ProRule" id="PRU00703"/>
    </source>
</evidence>
<dbReference type="Pfam" id="PF00654">
    <property type="entry name" value="Voltage_CLC"/>
    <property type="match status" value="1"/>
</dbReference>
<feature type="transmembrane region" description="Helical" evidence="10">
    <location>
        <begin position="385"/>
        <end position="413"/>
    </location>
</feature>
<keyword evidence="12" id="KW-1185">Reference proteome</keyword>
<evidence type="ECO:0000256" key="7">
    <source>
        <dbReference type="ARBA" id="ARBA00023136"/>
    </source>
</evidence>
<dbReference type="GO" id="GO:0005247">
    <property type="term" value="F:voltage-gated chloride channel activity"/>
    <property type="evidence" value="ECO:0007669"/>
    <property type="project" value="TreeGrafter"/>
</dbReference>
<protein>
    <recommendedName>
        <fullName evidence="10">Chloride channel protein</fullName>
    </recommendedName>
</protein>
<dbReference type="InterPro" id="IPR046342">
    <property type="entry name" value="CBS_dom_sf"/>
</dbReference>
<feature type="transmembrane region" description="Helical" evidence="10">
    <location>
        <begin position="256"/>
        <end position="273"/>
    </location>
</feature>
<dbReference type="GO" id="GO:0005886">
    <property type="term" value="C:plasma membrane"/>
    <property type="evidence" value="ECO:0007669"/>
    <property type="project" value="TreeGrafter"/>
</dbReference>
<evidence type="ECO:0000259" key="11">
    <source>
        <dbReference type="PROSITE" id="PS51371"/>
    </source>
</evidence>
<dbReference type="STRING" id="451379.A0A158R676"/>
<evidence type="ECO:0000256" key="8">
    <source>
        <dbReference type="ARBA" id="ARBA00023214"/>
    </source>
</evidence>